<dbReference type="KEGG" id="clo:HMPREF0868_0024"/>
<reference evidence="2" key="1">
    <citation type="submission" date="2009-12" db="EMBL/GenBank/DDBJ databases">
        <title>Sequence of Clostridiales genomosp. BVAB3 str. UPII9-5.</title>
        <authorList>
            <person name="Madupu R."/>
            <person name="Durkin A.S."/>
            <person name="Torralba M."/>
            <person name="Methe B."/>
            <person name="Sutton G.G."/>
            <person name="Strausberg R.L."/>
            <person name="Nelson K.E."/>
        </authorList>
    </citation>
    <scope>NUCLEOTIDE SEQUENCE [LARGE SCALE GENOMIC DNA]</scope>
    <source>
        <strain evidence="2">UPII9-5</strain>
    </source>
</reference>
<evidence type="ECO:0000313" key="2">
    <source>
        <dbReference type="Proteomes" id="UP000008234"/>
    </source>
</evidence>
<dbReference type="HOGENOM" id="CLU_3169930_0_0_9"/>
<proteinExistence type="predicted"/>
<dbReference type="AlphaFoldDB" id="D3QZM4"/>
<keyword evidence="2" id="KW-1185">Reference proteome</keyword>
<dbReference type="Proteomes" id="UP000008234">
    <property type="component" value="Chromosome"/>
</dbReference>
<sequence>MHKKIRVILIKTERISKKEGVQNTVLKRVRFILSETKILEDGTDLAE</sequence>
<gene>
    <name evidence="1" type="ordered locus">HMPREF0868_0024</name>
</gene>
<dbReference type="EMBL" id="CP001850">
    <property type="protein sequence ID" value="ADC90705.1"/>
    <property type="molecule type" value="Genomic_DNA"/>
</dbReference>
<organism evidence="1 2">
    <name type="scientific">Mageeibacillus indolicus (strain UPII9-5)</name>
    <name type="common">Clostridiales genomosp. BVAB3 (strain UPII9-5)</name>
    <dbReference type="NCBI Taxonomy" id="699246"/>
    <lineage>
        <taxon>Bacteria</taxon>
        <taxon>Bacillati</taxon>
        <taxon>Bacillota</taxon>
        <taxon>Clostridia</taxon>
        <taxon>Eubacteriales</taxon>
        <taxon>Oscillospiraceae</taxon>
        <taxon>Mageeibacillus</taxon>
    </lineage>
</organism>
<name>D3QZM4_MAGIU</name>
<accession>D3QZM4</accession>
<evidence type="ECO:0000313" key="1">
    <source>
        <dbReference type="EMBL" id="ADC90705.1"/>
    </source>
</evidence>
<protein>
    <submittedName>
        <fullName evidence="1">Uncharacterized protein</fullName>
    </submittedName>
</protein>